<proteinExistence type="predicted"/>
<keyword evidence="2" id="KW-1185">Reference proteome</keyword>
<accession>A0A074ZDN1</accession>
<sequence length="202" mass="22919">MLKYVECYSEEITLPRRMPSSKVETSQRMSNSDLEGSIKATTSKLSRTGHCRLPGWESRDGPHQWLETLSNMDQSRPQRRSSFSTPPPLYTRLTVLDLCINLPARACNAQLPTPPPIIGERNCGSYNQCTTSLWQRVKFTMLRCTPYYYVDQKPGNCALRTSKDFKCLTIDVFGALPESGGNTESAILKFVEWYSGEITHPR</sequence>
<reference evidence="1 2" key="1">
    <citation type="submission" date="2013-11" db="EMBL/GenBank/DDBJ databases">
        <title>Opisthorchis viverrini - life in the bile duct.</title>
        <authorList>
            <person name="Young N.D."/>
            <person name="Nagarajan N."/>
            <person name="Lin S.J."/>
            <person name="Korhonen P.K."/>
            <person name="Jex A.R."/>
            <person name="Hall R.S."/>
            <person name="Safavi-Hemami H."/>
            <person name="Kaewkong W."/>
            <person name="Bertrand D."/>
            <person name="Gao S."/>
            <person name="Seet Q."/>
            <person name="Wongkham S."/>
            <person name="Teh B.T."/>
            <person name="Wongkham C."/>
            <person name="Intapan P.M."/>
            <person name="Maleewong W."/>
            <person name="Yang X."/>
            <person name="Hu M."/>
            <person name="Wang Z."/>
            <person name="Hofmann A."/>
            <person name="Sternberg P.W."/>
            <person name="Tan P."/>
            <person name="Wang J."/>
            <person name="Gasser R.B."/>
        </authorList>
    </citation>
    <scope>NUCLEOTIDE SEQUENCE [LARGE SCALE GENOMIC DNA]</scope>
</reference>
<protein>
    <submittedName>
        <fullName evidence="1">Uncharacterized protein</fullName>
    </submittedName>
</protein>
<dbReference type="RefSeq" id="XP_009172524.1">
    <property type="nucleotide sequence ID" value="XM_009174260.1"/>
</dbReference>
<organism evidence="1 2">
    <name type="scientific">Opisthorchis viverrini</name>
    <name type="common">Southeast Asian liver fluke</name>
    <dbReference type="NCBI Taxonomy" id="6198"/>
    <lineage>
        <taxon>Eukaryota</taxon>
        <taxon>Metazoa</taxon>
        <taxon>Spiralia</taxon>
        <taxon>Lophotrochozoa</taxon>
        <taxon>Platyhelminthes</taxon>
        <taxon>Trematoda</taxon>
        <taxon>Digenea</taxon>
        <taxon>Opisthorchiida</taxon>
        <taxon>Opisthorchiata</taxon>
        <taxon>Opisthorchiidae</taxon>
        <taxon>Opisthorchis</taxon>
    </lineage>
</organism>
<evidence type="ECO:0000313" key="1">
    <source>
        <dbReference type="EMBL" id="KER23727.1"/>
    </source>
</evidence>
<gene>
    <name evidence="1" type="ORF">T265_08453</name>
</gene>
<dbReference type="Proteomes" id="UP000054324">
    <property type="component" value="Unassembled WGS sequence"/>
</dbReference>
<dbReference type="CTD" id="20322632"/>
<name>A0A074ZDN1_OPIVI</name>
<dbReference type="OrthoDB" id="2120021at2759"/>
<evidence type="ECO:0000313" key="2">
    <source>
        <dbReference type="Proteomes" id="UP000054324"/>
    </source>
</evidence>
<dbReference type="AlphaFoldDB" id="A0A074ZDN1"/>
<dbReference type="GeneID" id="20322632"/>
<dbReference type="KEGG" id="ovi:T265_08453"/>
<dbReference type="EMBL" id="KL596838">
    <property type="protein sequence ID" value="KER23727.1"/>
    <property type="molecule type" value="Genomic_DNA"/>
</dbReference>